<accession>D9SGA6</accession>
<evidence type="ECO:0000313" key="2">
    <source>
        <dbReference type="Proteomes" id="UP000001235"/>
    </source>
</evidence>
<dbReference type="AlphaFoldDB" id="D9SGA6"/>
<name>D9SGA6_GALCS</name>
<organism evidence="1 2">
    <name type="scientific">Gallionella capsiferriformans (strain ES-2)</name>
    <name type="common">Gallionella ferruginea capsiferriformans (strain ES-2)</name>
    <dbReference type="NCBI Taxonomy" id="395494"/>
    <lineage>
        <taxon>Bacteria</taxon>
        <taxon>Pseudomonadati</taxon>
        <taxon>Pseudomonadota</taxon>
        <taxon>Betaproteobacteria</taxon>
        <taxon>Nitrosomonadales</taxon>
        <taxon>Gallionellaceae</taxon>
        <taxon>Gallionella</taxon>
    </lineage>
</organism>
<keyword evidence="2" id="KW-1185">Reference proteome</keyword>
<sequence>MSLPFNPKISIDTEIDAIDYLRFLLTFLRRRHGQKRHNEIEVFVESKLFLFICELTGACPHVIRNAFRGHIKYAKVYLINKGKNKGELK</sequence>
<dbReference type="KEGG" id="gca:Galf_1534"/>
<dbReference type="Proteomes" id="UP000001235">
    <property type="component" value="Chromosome"/>
</dbReference>
<dbReference type="HOGENOM" id="CLU_2450363_0_0_4"/>
<dbReference type="STRING" id="395494.Galf_1534"/>
<proteinExistence type="predicted"/>
<gene>
    <name evidence="1" type="ordered locus">Galf_1534</name>
</gene>
<evidence type="ECO:0000313" key="1">
    <source>
        <dbReference type="EMBL" id="ADL55553.1"/>
    </source>
</evidence>
<protein>
    <submittedName>
        <fullName evidence="1">Uncharacterized protein</fullName>
    </submittedName>
</protein>
<dbReference type="EMBL" id="CP002159">
    <property type="protein sequence ID" value="ADL55553.1"/>
    <property type="molecule type" value="Genomic_DNA"/>
</dbReference>
<reference evidence="1 2" key="1">
    <citation type="submission" date="2010-08" db="EMBL/GenBank/DDBJ databases">
        <title>Complete sequence of Gallionella capsiferriformans ES-2.</title>
        <authorList>
            <consortium name="US DOE Joint Genome Institute"/>
            <person name="Lucas S."/>
            <person name="Copeland A."/>
            <person name="Lapidus A."/>
            <person name="Cheng J.-F."/>
            <person name="Bruce D."/>
            <person name="Goodwin L."/>
            <person name="Pitluck S."/>
            <person name="Chertkov O."/>
            <person name="Davenport K.W."/>
            <person name="Detter J.C."/>
            <person name="Han C."/>
            <person name="Tapia R."/>
            <person name="Land M."/>
            <person name="Hauser L."/>
            <person name="Chang Y.-J."/>
            <person name="Jeffries C."/>
            <person name="Kyrpides N."/>
            <person name="Ivanova N."/>
            <person name="Mikhailova N."/>
            <person name="Shelobolina E.S."/>
            <person name="Picardal F."/>
            <person name="Roden E."/>
            <person name="Emerson D."/>
            <person name="Woyke T."/>
        </authorList>
    </citation>
    <scope>NUCLEOTIDE SEQUENCE [LARGE SCALE GENOMIC DNA]</scope>
    <source>
        <strain evidence="1 2">ES-2</strain>
    </source>
</reference>